<sequence length="700" mass="79829">HPKPRGHRGYPCVLPDKRTEGIRELKILLLFGNALVFGPKGINIHLHMRCWHLLNFLKFSEAIWFDVAEAVAIPQACADNGDAIRTTENAKEKYNQKSCIALLGAIYPAYVVTEKYSSICFYYTQWYTLLNTNPKGPKNLSSAKMNSCRNGNGCHAPMSGMGDGKVQKGKTHFGFPGQLKPPKFAAGVILSPSKHKFPWEREAMSEQVRQERHDLGKFNSNPHNPKAQFYDTETKFIEPLKSLAERLAANRQTIHCCFSSPTSEISFKDVVPRVPKAEKKSHTGFFAFPILVLRLMADTACTVRALIQEEDVENNSVGKERDQHLGLRDEVLFPKRLTPWCVESASGETLSLHSRYVTHIYPRLFLVFGTAVALTTLLKTDFYKICLFHWGTVKEEDNENMQSDLLGYDGPDARILWTEEEETSLVFKAASKAASAQGAVTSDKSQHDRFLWSSELTPADRKVVFMMMEIQMWHKLSFNHRQQCLRRWQSKEFERNWMNLSDTSWTLIIFQYDLYASFFRTLRKGDQESRDYNTGHEVEIYPRSGSNALELNLATNGHIPTKTLRITTRKTCGEGSKTWDRFQMRIHKRLIDLHSPSEIVKQSTSISTEPGVEVEVTIAGRVVFSIVAERAQQMSNPWWQSSPGHKASCNLLDAYRNARINVLMIRIDSHYDVALIGKYPAVKRICNPLLSQSTYKNFDL</sequence>
<evidence type="ECO:0000256" key="2">
    <source>
        <dbReference type="ARBA" id="ARBA00022980"/>
    </source>
</evidence>
<dbReference type="InterPro" id="IPR036838">
    <property type="entry name" value="Ribosomal_uS10_dom_sf"/>
</dbReference>
<dbReference type="GO" id="GO:0005840">
    <property type="term" value="C:ribosome"/>
    <property type="evidence" value="ECO:0007669"/>
    <property type="project" value="UniProtKB-KW"/>
</dbReference>
<evidence type="ECO:0000313" key="5">
    <source>
        <dbReference type="EMBL" id="KAB0399210.1"/>
    </source>
</evidence>
<evidence type="ECO:0000313" key="6">
    <source>
        <dbReference type="Proteomes" id="UP000437017"/>
    </source>
</evidence>
<keyword evidence="2" id="KW-0689">Ribosomal protein</keyword>
<dbReference type="Gene3D" id="3.30.70.600">
    <property type="entry name" value="Ribosomal protein S10 domain"/>
    <property type="match status" value="1"/>
</dbReference>
<proteinExistence type="inferred from homology"/>
<dbReference type="GO" id="GO:0003735">
    <property type="term" value="F:structural constituent of ribosome"/>
    <property type="evidence" value="ECO:0007669"/>
    <property type="project" value="InterPro"/>
</dbReference>
<organism evidence="5 6">
    <name type="scientific">Balaenoptera physalus</name>
    <name type="common">Fin whale</name>
    <name type="synonym">Balaena physalus</name>
    <dbReference type="NCBI Taxonomy" id="9770"/>
    <lineage>
        <taxon>Eukaryota</taxon>
        <taxon>Metazoa</taxon>
        <taxon>Chordata</taxon>
        <taxon>Craniata</taxon>
        <taxon>Vertebrata</taxon>
        <taxon>Euteleostomi</taxon>
        <taxon>Mammalia</taxon>
        <taxon>Eutheria</taxon>
        <taxon>Laurasiatheria</taxon>
        <taxon>Artiodactyla</taxon>
        <taxon>Whippomorpha</taxon>
        <taxon>Cetacea</taxon>
        <taxon>Mysticeti</taxon>
        <taxon>Balaenopteridae</taxon>
        <taxon>Balaenoptera</taxon>
    </lineage>
</organism>
<accession>A0A643CGC8</accession>
<feature type="non-terminal residue" evidence="5">
    <location>
        <position position="1"/>
    </location>
</feature>
<evidence type="ECO:0000256" key="1">
    <source>
        <dbReference type="ARBA" id="ARBA00007102"/>
    </source>
</evidence>
<gene>
    <name evidence="5" type="ORF">E2I00_014370</name>
</gene>
<dbReference type="InterPro" id="IPR001848">
    <property type="entry name" value="Ribosomal_uS10"/>
</dbReference>
<comment type="similarity">
    <text evidence="1">Belongs to the universal ribosomal protein uS10 family.</text>
</comment>
<dbReference type="AlphaFoldDB" id="A0A643CGC8"/>
<keyword evidence="6" id="KW-1185">Reference proteome</keyword>
<keyword evidence="3" id="KW-0687">Ribonucleoprotein</keyword>
<dbReference type="Proteomes" id="UP000437017">
    <property type="component" value="Unassembled WGS sequence"/>
</dbReference>
<dbReference type="EMBL" id="SGJD01001602">
    <property type="protein sequence ID" value="KAB0399210.1"/>
    <property type="molecule type" value="Genomic_DNA"/>
</dbReference>
<evidence type="ECO:0000259" key="4">
    <source>
        <dbReference type="SMART" id="SM01403"/>
    </source>
</evidence>
<protein>
    <recommendedName>
        <fullName evidence="4">Small ribosomal subunit protein uS10 domain-containing protein</fullName>
    </recommendedName>
</protein>
<dbReference type="GO" id="GO:1990904">
    <property type="term" value="C:ribonucleoprotein complex"/>
    <property type="evidence" value="ECO:0007669"/>
    <property type="project" value="UniProtKB-KW"/>
</dbReference>
<name>A0A643CGC8_BALPH</name>
<dbReference type="SMART" id="SM01403">
    <property type="entry name" value="Ribosomal_S10"/>
    <property type="match status" value="1"/>
</dbReference>
<dbReference type="SUPFAM" id="SSF54999">
    <property type="entry name" value="Ribosomal protein S10"/>
    <property type="match status" value="1"/>
</dbReference>
<dbReference type="PANTHER" id="PTHR11700">
    <property type="entry name" value="30S RIBOSOMAL PROTEIN S10 FAMILY MEMBER"/>
    <property type="match status" value="1"/>
</dbReference>
<reference evidence="5 6" key="1">
    <citation type="journal article" date="2019" name="PLoS ONE">
        <title>Genomic analyses reveal an absence of contemporary introgressive admixture between fin whales and blue whales, despite known hybrids.</title>
        <authorList>
            <person name="Westbury M.V."/>
            <person name="Petersen B."/>
            <person name="Lorenzen E.D."/>
        </authorList>
    </citation>
    <scope>NUCLEOTIDE SEQUENCE [LARGE SCALE GENOMIC DNA]</scope>
    <source>
        <strain evidence="5">FinWhale-01</strain>
    </source>
</reference>
<feature type="domain" description="Small ribosomal subunit protein uS10" evidence="4">
    <location>
        <begin position="539"/>
        <end position="617"/>
    </location>
</feature>
<dbReference type="Pfam" id="PF00338">
    <property type="entry name" value="Ribosomal_S10"/>
    <property type="match status" value="1"/>
</dbReference>
<evidence type="ECO:0000256" key="3">
    <source>
        <dbReference type="ARBA" id="ARBA00023274"/>
    </source>
</evidence>
<dbReference type="GO" id="GO:0006412">
    <property type="term" value="P:translation"/>
    <property type="evidence" value="ECO:0007669"/>
    <property type="project" value="InterPro"/>
</dbReference>
<comment type="caution">
    <text evidence="5">The sequence shown here is derived from an EMBL/GenBank/DDBJ whole genome shotgun (WGS) entry which is preliminary data.</text>
</comment>
<dbReference type="InterPro" id="IPR027486">
    <property type="entry name" value="Ribosomal_uS10_dom"/>
</dbReference>